<comment type="caution">
    <text evidence="1">The sequence shown here is derived from an EMBL/GenBank/DDBJ whole genome shotgun (WGS) entry which is preliminary data.</text>
</comment>
<dbReference type="Proteomes" id="UP000289784">
    <property type="component" value="Unassembled WGS sequence"/>
</dbReference>
<organism evidence="1 2">
    <name type="scientific">Pseudoxanthomonas composti</name>
    <dbReference type="NCBI Taxonomy" id="2137479"/>
    <lineage>
        <taxon>Bacteria</taxon>
        <taxon>Pseudomonadati</taxon>
        <taxon>Pseudomonadota</taxon>
        <taxon>Gammaproteobacteria</taxon>
        <taxon>Lysobacterales</taxon>
        <taxon>Lysobacteraceae</taxon>
        <taxon>Pseudoxanthomonas</taxon>
    </lineage>
</organism>
<dbReference type="Pfam" id="PF14106">
    <property type="entry name" value="DUF4279"/>
    <property type="match status" value="1"/>
</dbReference>
<dbReference type="AlphaFoldDB" id="A0A4Q1JR97"/>
<reference evidence="1 2" key="1">
    <citation type="submission" date="2019-01" db="EMBL/GenBank/DDBJ databases">
        <title>Pseudoxanthomonas composti sp. nov., isolated from compost.</title>
        <authorList>
            <person name="Yang G."/>
        </authorList>
    </citation>
    <scope>NUCLEOTIDE SEQUENCE [LARGE SCALE GENOMIC DNA]</scope>
    <source>
        <strain evidence="1 2">GSS15</strain>
    </source>
</reference>
<gene>
    <name evidence="1" type="ORF">EPA99_16940</name>
</gene>
<evidence type="ECO:0000313" key="1">
    <source>
        <dbReference type="EMBL" id="RXR00297.1"/>
    </source>
</evidence>
<accession>A0A4Q1JR97</accession>
<dbReference type="OrthoDB" id="9153352at2"/>
<name>A0A4Q1JR97_9GAMM</name>
<keyword evidence="2" id="KW-1185">Reference proteome</keyword>
<proteinExistence type="predicted"/>
<evidence type="ECO:0000313" key="2">
    <source>
        <dbReference type="Proteomes" id="UP000289784"/>
    </source>
</evidence>
<dbReference type="RefSeq" id="WP_129472434.1">
    <property type="nucleotide sequence ID" value="NZ_SAWZ01000012.1"/>
</dbReference>
<sequence length="137" mass="15364">MQIYSHILSIRISHSALDPDLVTRTLGLTPEVTWKAGEPRKTPKGTLLKGTRSSGYWTTDPFGYGWRESPEATVEDGLEELVSFLEPHRDYLRGIAQDGRVEIWASTQSDRNFAIELAPHMLLRIGTLGASLVHDVY</sequence>
<dbReference type="InterPro" id="IPR025459">
    <property type="entry name" value="DUF4279"/>
</dbReference>
<dbReference type="EMBL" id="SAWZ01000012">
    <property type="protein sequence ID" value="RXR00297.1"/>
    <property type="molecule type" value="Genomic_DNA"/>
</dbReference>
<protein>
    <submittedName>
        <fullName evidence="1">DUF4279 domain-containing protein</fullName>
    </submittedName>
</protein>